<dbReference type="PANTHER" id="PTHR34703">
    <property type="entry name" value="ANTIPORTER SUBUNIT MNHG2-RELATED"/>
    <property type="match status" value="1"/>
</dbReference>
<dbReference type="STRING" id="396588.Tgr7_2667"/>
<name>B8GMS7_THISH</name>
<dbReference type="KEGG" id="tgr:Tgr7_2667"/>
<organism evidence="2 3">
    <name type="scientific">Thioalkalivibrio sulfidiphilus (strain HL-EbGR7)</name>
    <dbReference type="NCBI Taxonomy" id="396588"/>
    <lineage>
        <taxon>Bacteria</taxon>
        <taxon>Pseudomonadati</taxon>
        <taxon>Pseudomonadota</taxon>
        <taxon>Gammaproteobacteria</taxon>
        <taxon>Chromatiales</taxon>
        <taxon>Ectothiorhodospiraceae</taxon>
        <taxon>Thioalkalivibrio</taxon>
    </lineage>
</organism>
<dbReference type="AlphaFoldDB" id="B8GMS7"/>
<dbReference type="GO" id="GO:0015385">
    <property type="term" value="F:sodium:proton antiporter activity"/>
    <property type="evidence" value="ECO:0007669"/>
    <property type="project" value="TreeGrafter"/>
</dbReference>
<dbReference type="PANTHER" id="PTHR34703:SF1">
    <property type="entry name" value="ANTIPORTER SUBUNIT MNHG2-RELATED"/>
    <property type="match status" value="1"/>
</dbReference>
<keyword evidence="1" id="KW-1133">Transmembrane helix</keyword>
<feature type="transmembrane region" description="Helical" evidence="1">
    <location>
        <begin position="66"/>
        <end position="84"/>
    </location>
</feature>
<evidence type="ECO:0000256" key="1">
    <source>
        <dbReference type="SAM" id="Phobius"/>
    </source>
</evidence>
<reference evidence="2 3" key="1">
    <citation type="journal article" date="2011" name="Stand. Genomic Sci.">
        <title>Complete genome sequence of 'Thioalkalivibrio sulfidophilus' HL-EbGr7.</title>
        <authorList>
            <person name="Muyzer G."/>
            <person name="Sorokin D.Y."/>
            <person name="Mavromatis K."/>
            <person name="Lapidus A."/>
            <person name="Clum A."/>
            <person name="Ivanova N."/>
            <person name="Pati A."/>
            <person name="d'Haeseleer P."/>
            <person name="Woyke T."/>
            <person name="Kyrpides N.C."/>
        </authorList>
    </citation>
    <scope>NUCLEOTIDE SEQUENCE [LARGE SCALE GENOMIC DNA]</scope>
    <source>
        <strain evidence="2 3">HL-EbGR7</strain>
    </source>
</reference>
<dbReference type="Proteomes" id="UP000002383">
    <property type="component" value="Chromosome"/>
</dbReference>
<dbReference type="EMBL" id="CP001339">
    <property type="protein sequence ID" value="ACL73742.1"/>
    <property type="molecule type" value="Genomic_DNA"/>
</dbReference>
<dbReference type="Pfam" id="PF03334">
    <property type="entry name" value="PhaG_MnhG_YufB"/>
    <property type="match status" value="1"/>
</dbReference>
<accession>B8GMS7</accession>
<proteinExistence type="predicted"/>
<gene>
    <name evidence="2" type="ordered locus">Tgr7_2667</name>
</gene>
<sequence precursor="true">MIDVLSILLIAAGLVFFAAGTAGLLRFPDVYTRLHALTKADNLGLGLVVLGLLIRADALAPMFKLVLVWALVLVAGAAACHLVAQRAWTRLDGEDRS</sequence>
<dbReference type="InterPro" id="IPR005133">
    <property type="entry name" value="PhaG_MnhG_YufB"/>
</dbReference>
<protein>
    <submittedName>
        <fullName evidence="2">Putative monovalent cation/H+ antiporter subunit G</fullName>
    </submittedName>
</protein>
<evidence type="ECO:0000313" key="3">
    <source>
        <dbReference type="Proteomes" id="UP000002383"/>
    </source>
</evidence>
<dbReference type="HOGENOM" id="CLU_121334_2_0_6"/>
<evidence type="ECO:0000313" key="2">
    <source>
        <dbReference type="EMBL" id="ACL73742.1"/>
    </source>
</evidence>
<dbReference type="eggNOG" id="COG1320">
    <property type="taxonomic scope" value="Bacteria"/>
</dbReference>
<keyword evidence="3" id="KW-1185">Reference proteome</keyword>
<dbReference type="OrthoDB" id="9813804at2"/>
<dbReference type="RefSeq" id="WP_012639217.1">
    <property type="nucleotide sequence ID" value="NC_011901.1"/>
</dbReference>
<keyword evidence="1" id="KW-0472">Membrane</keyword>
<keyword evidence="1" id="KW-0812">Transmembrane</keyword>